<name>A0ABW7N1Z4_9FLAO</name>
<feature type="region of interest" description="Disordered" evidence="1">
    <location>
        <begin position="29"/>
        <end position="48"/>
    </location>
</feature>
<keyword evidence="5" id="KW-1185">Reference proteome</keyword>
<organism evidence="4 5">
    <name type="scientific">Gaetbulibacter aestuarii</name>
    <dbReference type="NCBI Taxonomy" id="1502358"/>
    <lineage>
        <taxon>Bacteria</taxon>
        <taxon>Pseudomonadati</taxon>
        <taxon>Bacteroidota</taxon>
        <taxon>Flavobacteriia</taxon>
        <taxon>Flavobacteriales</taxon>
        <taxon>Flavobacteriaceae</taxon>
        <taxon>Gaetbulibacter</taxon>
    </lineage>
</organism>
<feature type="signal peptide" evidence="2">
    <location>
        <begin position="1"/>
        <end position="21"/>
    </location>
</feature>
<sequence length="637" mass="69647">MMIQRNLIAPILLSIFSLTFACSNEPLTEDPLASTSTEPIQKEPVQTNGNTPCDFALTNLTANTTVIIDCMMDLQGQTINVPSGVTIEYQTGGDIINGTLNFSDGDIISGELLNGSLELTGATAQLKEPTFNFIPNRWDIVEGEVDDMVAYDNKLILNKVLKDIQLMGGTTFKIDKLDAYFQTQPWFVEKSQSQQDSAIQVPAGMHLIMTNNTNLRVQPNNGKRVALLAVYKADNAIVEGGVLHGDRDTHDYSDGGTHEWGHVLIVKASKNVIIKNMTLMDAGGDGIAVNAYGHASDSNYIYCDNVLITGNKIIRSRRNGLSITDGRNIIVENNEFIDSGTSTSNSSGVAPMWALDIEPYRSGGTIYEIAEDITIRNNIEKGSAQGGFIIYTGDRITIESNTMENGIHYRQTSGSIIRNNKITGVSDISNNARTAIGAENRNGNKDNVISGNTISGFNTGINVGDYNSIEVFDNVINDCGKAIGYQSLLNAKIHDNTITSCDLGIGSQGLNVTLENSEFYNNIITDCKLGFNLNYTNVEELSNTFTIRNNTFESSSNSEVKYVKGLEFINNNLTGDIRVGETENSSFRSNTIVGQFKITSGCKNLMISDNYITDCFWDNNNDDYSIVNIVKQNNSCN</sequence>
<dbReference type="SMART" id="SM00710">
    <property type="entry name" value="PbH1"/>
    <property type="match status" value="10"/>
</dbReference>
<evidence type="ECO:0000256" key="2">
    <source>
        <dbReference type="SAM" id="SignalP"/>
    </source>
</evidence>
<dbReference type="EMBL" id="JBAWKB010000004">
    <property type="protein sequence ID" value="MFH6772688.1"/>
    <property type="molecule type" value="Genomic_DNA"/>
</dbReference>
<dbReference type="Proteomes" id="UP001610100">
    <property type="component" value="Unassembled WGS sequence"/>
</dbReference>
<gene>
    <name evidence="4" type="ORF">V8G58_12155</name>
</gene>
<feature type="domain" description="Right handed beta helix" evidence="3">
    <location>
        <begin position="372"/>
        <end position="505"/>
    </location>
</feature>
<dbReference type="PROSITE" id="PS51257">
    <property type="entry name" value="PROKAR_LIPOPROTEIN"/>
    <property type="match status" value="1"/>
</dbReference>
<keyword evidence="2" id="KW-0732">Signal</keyword>
<evidence type="ECO:0000256" key="1">
    <source>
        <dbReference type="SAM" id="MobiDB-lite"/>
    </source>
</evidence>
<evidence type="ECO:0000313" key="4">
    <source>
        <dbReference type="EMBL" id="MFH6772688.1"/>
    </source>
</evidence>
<proteinExistence type="predicted"/>
<dbReference type="RefSeq" id="WP_344741879.1">
    <property type="nucleotide sequence ID" value="NZ_BAABAY010000006.1"/>
</dbReference>
<dbReference type="InterPro" id="IPR012334">
    <property type="entry name" value="Pectin_lyas_fold"/>
</dbReference>
<accession>A0ABW7N1Z4</accession>
<feature type="chain" id="PRO_5045144830" evidence="2">
    <location>
        <begin position="22"/>
        <end position="637"/>
    </location>
</feature>
<dbReference type="InterPro" id="IPR039448">
    <property type="entry name" value="Beta_helix"/>
</dbReference>
<evidence type="ECO:0000259" key="3">
    <source>
        <dbReference type="Pfam" id="PF13229"/>
    </source>
</evidence>
<protein>
    <submittedName>
        <fullName evidence="4">Right-handed parallel beta-helix repeat-containing protein</fullName>
    </submittedName>
</protein>
<dbReference type="Pfam" id="PF13229">
    <property type="entry name" value="Beta_helix"/>
    <property type="match status" value="1"/>
</dbReference>
<dbReference type="Gene3D" id="2.160.20.10">
    <property type="entry name" value="Single-stranded right-handed beta-helix, Pectin lyase-like"/>
    <property type="match status" value="1"/>
</dbReference>
<feature type="compositionally biased region" description="Polar residues" evidence="1">
    <location>
        <begin position="33"/>
        <end position="48"/>
    </location>
</feature>
<reference evidence="4 5" key="1">
    <citation type="submission" date="2024-02" db="EMBL/GenBank/DDBJ databases">
        <title>A Gaetbulibacter species isolated from tidal flats and genomic insights of their niches.</title>
        <authorList>
            <person name="Ye Y."/>
        </authorList>
    </citation>
    <scope>NUCLEOTIDE SEQUENCE [LARGE SCALE GENOMIC DNA]</scope>
    <source>
        <strain evidence="4 5">KYW382</strain>
    </source>
</reference>
<dbReference type="InterPro" id="IPR006626">
    <property type="entry name" value="PbH1"/>
</dbReference>
<comment type="caution">
    <text evidence="4">The sequence shown here is derived from an EMBL/GenBank/DDBJ whole genome shotgun (WGS) entry which is preliminary data.</text>
</comment>
<dbReference type="InterPro" id="IPR011050">
    <property type="entry name" value="Pectin_lyase_fold/virulence"/>
</dbReference>
<dbReference type="SUPFAM" id="SSF51126">
    <property type="entry name" value="Pectin lyase-like"/>
    <property type="match status" value="2"/>
</dbReference>
<evidence type="ECO:0000313" key="5">
    <source>
        <dbReference type="Proteomes" id="UP001610100"/>
    </source>
</evidence>